<dbReference type="STRING" id="1764295.A0A5B8MFP2"/>
<dbReference type="GO" id="GO:0008270">
    <property type="term" value="F:zinc ion binding"/>
    <property type="evidence" value="ECO:0007669"/>
    <property type="project" value="UniProtKB-UniRule"/>
</dbReference>
<dbReference type="Pfam" id="PF04438">
    <property type="entry name" value="zf-HIT"/>
    <property type="match status" value="1"/>
</dbReference>
<reference evidence="3 4" key="1">
    <citation type="submission" date="2018-07" db="EMBL/GenBank/DDBJ databases">
        <title>The complete nuclear genome of the prasinophyte Chloropicon primus (CCMP1205).</title>
        <authorList>
            <person name="Pombert J.-F."/>
            <person name="Otis C."/>
            <person name="Turmel M."/>
            <person name="Lemieux C."/>
        </authorList>
    </citation>
    <scope>NUCLEOTIDE SEQUENCE [LARGE SCALE GENOMIC DNA]</scope>
    <source>
        <strain evidence="3 4">CCMP1205</strain>
    </source>
</reference>
<feature type="domain" description="HIT-type" evidence="2">
    <location>
        <begin position="5"/>
        <end position="39"/>
    </location>
</feature>
<dbReference type="InterPro" id="IPR048371">
    <property type="entry name" value="ZNHIT3_C"/>
</dbReference>
<protein>
    <submittedName>
        <fullName evidence="3">Zinc finger HIT domain-containing protein</fullName>
    </submittedName>
</protein>
<dbReference type="OrthoDB" id="542149at2759"/>
<dbReference type="InterPro" id="IPR007529">
    <property type="entry name" value="Znf_HIT"/>
</dbReference>
<dbReference type="PROSITE" id="PS51083">
    <property type="entry name" value="ZF_HIT"/>
    <property type="match status" value="1"/>
</dbReference>
<name>A0A5B8MFP2_9CHLO</name>
<gene>
    <name evidence="3" type="ORF">A3770_01p06680</name>
</gene>
<keyword evidence="1" id="KW-0862">Zinc</keyword>
<dbReference type="SUPFAM" id="SSF144232">
    <property type="entry name" value="HIT/MYND zinc finger-like"/>
    <property type="match status" value="1"/>
</dbReference>
<evidence type="ECO:0000256" key="1">
    <source>
        <dbReference type="PROSITE-ProRule" id="PRU00453"/>
    </source>
</evidence>
<dbReference type="Proteomes" id="UP000316726">
    <property type="component" value="Chromosome 1"/>
</dbReference>
<dbReference type="PANTHER" id="PTHR15555">
    <property type="entry name" value="ZINC FINGER HIT DOMAIN CONTAINING PROTEIN 2 PROTEIN FON -RELATED"/>
    <property type="match status" value="1"/>
</dbReference>
<evidence type="ECO:0000313" key="3">
    <source>
        <dbReference type="EMBL" id="QDZ18150.1"/>
    </source>
</evidence>
<dbReference type="Pfam" id="PF21373">
    <property type="entry name" value="ZNHIT3_C"/>
    <property type="match status" value="1"/>
</dbReference>
<keyword evidence="4" id="KW-1185">Reference proteome</keyword>
<proteinExistence type="predicted"/>
<keyword evidence="1" id="KW-0863">Zinc-finger</keyword>
<evidence type="ECO:0000313" key="4">
    <source>
        <dbReference type="Proteomes" id="UP000316726"/>
    </source>
</evidence>
<organism evidence="3 4">
    <name type="scientific">Chloropicon primus</name>
    <dbReference type="NCBI Taxonomy" id="1764295"/>
    <lineage>
        <taxon>Eukaryota</taxon>
        <taxon>Viridiplantae</taxon>
        <taxon>Chlorophyta</taxon>
        <taxon>Chloropicophyceae</taxon>
        <taxon>Chloropicales</taxon>
        <taxon>Chloropicaceae</taxon>
        <taxon>Chloropicon</taxon>
    </lineage>
</organism>
<dbReference type="PANTHER" id="PTHR15555:SF0">
    <property type="entry name" value="ZINC FINGER HIT DOMAIN-CONTAINING PROTEIN 2"/>
    <property type="match status" value="1"/>
</dbReference>
<evidence type="ECO:0000259" key="2">
    <source>
        <dbReference type="PROSITE" id="PS51083"/>
    </source>
</evidence>
<sequence>MGKKCAVCNEGEGKYRCPRCRITYCSVPCYKEHKGSAACDAAYERLVLEKESQAAKESAAVLKDFESEENADENEEGYRILPDQLDRMVESKELQELLRGPRLREVIELVDAAEDREATLDRAVENNKEFSDFVQLLVETINPEGAPI</sequence>
<dbReference type="InterPro" id="IPR039646">
    <property type="entry name" value="ZNHIT2"/>
</dbReference>
<dbReference type="Gene3D" id="3.30.60.190">
    <property type="match status" value="1"/>
</dbReference>
<dbReference type="CDD" id="cd23024">
    <property type="entry name" value="zf-HIT_ZNHIT2-3"/>
    <property type="match status" value="1"/>
</dbReference>
<dbReference type="AlphaFoldDB" id="A0A5B8MFP2"/>
<accession>A0A5B8MFP2</accession>
<keyword evidence="1" id="KW-0479">Metal-binding</keyword>
<dbReference type="EMBL" id="CP031034">
    <property type="protein sequence ID" value="QDZ18150.1"/>
    <property type="molecule type" value="Genomic_DNA"/>
</dbReference>